<gene>
    <name evidence="2" type="ORF">PVK06_002208</name>
</gene>
<organism evidence="2 3">
    <name type="scientific">Gossypium arboreum</name>
    <name type="common">Tree cotton</name>
    <name type="synonym">Gossypium nanking</name>
    <dbReference type="NCBI Taxonomy" id="29729"/>
    <lineage>
        <taxon>Eukaryota</taxon>
        <taxon>Viridiplantae</taxon>
        <taxon>Streptophyta</taxon>
        <taxon>Embryophyta</taxon>
        <taxon>Tracheophyta</taxon>
        <taxon>Spermatophyta</taxon>
        <taxon>Magnoliopsida</taxon>
        <taxon>eudicotyledons</taxon>
        <taxon>Gunneridae</taxon>
        <taxon>Pentapetalae</taxon>
        <taxon>rosids</taxon>
        <taxon>malvids</taxon>
        <taxon>Malvales</taxon>
        <taxon>Malvaceae</taxon>
        <taxon>Malvoideae</taxon>
        <taxon>Gossypium</taxon>
    </lineage>
</organism>
<protein>
    <submittedName>
        <fullName evidence="2">Uncharacterized protein</fullName>
    </submittedName>
</protein>
<feature type="compositionally biased region" description="Polar residues" evidence="1">
    <location>
        <begin position="8"/>
        <end position="17"/>
    </location>
</feature>
<name>A0ABR0R300_GOSAR</name>
<evidence type="ECO:0000313" key="3">
    <source>
        <dbReference type="Proteomes" id="UP001358586"/>
    </source>
</evidence>
<keyword evidence="3" id="KW-1185">Reference proteome</keyword>
<reference evidence="2 3" key="1">
    <citation type="submission" date="2023-03" db="EMBL/GenBank/DDBJ databases">
        <title>WGS of Gossypium arboreum.</title>
        <authorList>
            <person name="Yu D."/>
        </authorList>
    </citation>
    <scope>NUCLEOTIDE SEQUENCE [LARGE SCALE GENOMIC DNA]</scope>
    <source>
        <tissue evidence="2">Leaf</tissue>
    </source>
</reference>
<dbReference type="Proteomes" id="UP001358586">
    <property type="component" value="Chromosome 1"/>
</dbReference>
<accession>A0ABR0R300</accession>
<evidence type="ECO:0000313" key="2">
    <source>
        <dbReference type="EMBL" id="KAK5845955.1"/>
    </source>
</evidence>
<evidence type="ECO:0000256" key="1">
    <source>
        <dbReference type="SAM" id="MobiDB-lite"/>
    </source>
</evidence>
<sequence>MMWHLPSSVPSRQSTQEEAPEDITDDVPPHHEDPPSQLPTPSRLVHATASYADISERLTRFEQQCFQCFDHIDATLHQICQHFHISSPPPYREPSNDEDV</sequence>
<dbReference type="EMBL" id="JARKNE010000001">
    <property type="protein sequence ID" value="KAK5845955.1"/>
    <property type="molecule type" value="Genomic_DNA"/>
</dbReference>
<comment type="caution">
    <text evidence="2">The sequence shown here is derived from an EMBL/GenBank/DDBJ whole genome shotgun (WGS) entry which is preliminary data.</text>
</comment>
<feature type="region of interest" description="Disordered" evidence="1">
    <location>
        <begin position="1"/>
        <end position="43"/>
    </location>
</feature>
<proteinExistence type="predicted"/>